<accession>A0A8K0MUP9</accession>
<proteinExistence type="predicted"/>
<organism evidence="1 2">
    <name type="scientific">Cocos nucifera</name>
    <name type="common">Coconut palm</name>
    <dbReference type="NCBI Taxonomy" id="13894"/>
    <lineage>
        <taxon>Eukaryota</taxon>
        <taxon>Viridiplantae</taxon>
        <taxon>Streptophyta</taxon>
        <taxon>Embryophyta</taxon>
        <taxon>Tracheophyta</taxon>
        <taxon>Spermatophyta</taxon>
        <taxon>Magnoliopsida</taxon>
        <taxon>Liliopsida</taxon>
        <taxon>Arecaceae</taxon>
        <taxon>Arecoideae</taxon>
        <taxon>Cocoseae</taxon>
        <taxon>Attaleinae</taxon>
        <taxon>Cocos</taxon>
    </lineage>
</organism>
<protein>
    <submittedName>
        <fullName evidence="1">Uncharacterized protein</fullName>
    </submittedName>
</protein>
<dbReference type="Pfam" id="PF14009">
    <property type="entry name" value="PADRE"/>
    <property type="match status" value="1"/>
</dbReference>
<dbReference type="EMBL" id="CM017872">
    <property type="protein sequence ID" value="KAG1326818.1"/>
    <property type="molecule type" value="Genomic_DNA"/>
</dbReference>
<dbReference type="OrthoDB" id="777096at2759"/>
<reference evidence="1" key="2">
    <citation type="submission" date="2019-07" db="EMBL/GenBank/DDBJ databases">
        <authorList>
            <person name="Yang Y."/>
            <person name="Bocs S."/>
            <person name="Baudouin L."/>
        </authorList>
    </citation>
    <scope>NUCLEOTIDE SEQUENCE</scope>
    <source>
        <tissue evidence="1">Spear leaf of Hainan Tall coconut</tissue>
    </source>
</reference>
<dbReference type="AlphaFoldDB" id="A0A8K0MUP9"/>
<dbReference type="PANTHER" id="PTHR33052">
    <property type="entry name" value="DUF4228 DOMAIN PROTEIN-RELATED"/>
    <property type="match status" value="1"/>
</dbReference>
<evidence type="ECO:0000313" key="2">
    <source>
        <dbReference type="Proteomes" id="UP000797356"/>
    </source>
</evidence>
<keyword evidence="2" id="KW-1185">Reference proteome</keyword>
<reference evidence="1" key="1">
    <citation type="journal article" date="2017" name="Gigascience">
        <title>The genome draft of coconut (Cocos nucifera).</title>
        <authorList>
            <person name="Xiao Y."/>
            <person name="Xu P."/>
            <person name="Fan H."/>
            <person name="Baudouin L."/>
            <person name="Xia W."/>
            <person name="Bocs S."/>
            <person name="Xu J."/>
            <person name="Li Q."/>
            <person name="Guo A."/>
            <person name="Zhou L."/>
            <person name="Li J."/>
            <person name="Wu Y."/>
            <person name="Ma Z."/>
            <person name="Armero A."/>
            <person name="Issali A.E."/>
            <person name="Liu N."/>
            <person name="Peng M."/>
            <person name="Yang Y."/>
        </authorList>
    </citation>
    <scope>NUCLEOTIDE SEQUENCE</scope>
    <source>
        <tissue evidence="1">Spear leaf of Hainan Tall coconut</tissue>
    </source>
</reference>
<dbReference type="InterPro" id="IPR025322">
    <property type="entry name" value="PADRE_dom"/>
</dbReference>
<sequence>MGSCFSSGASYSSQPTAKVVTFDGSLKEYSAPVPASDILGEDRRSFFICSADRLYFDSCVPAMGANEPLQLGQIYFVLPNAKLEYPLTGLDMAALAAKASSALSVASRKHGKGRRIRVAPVGEVCEEVGDGDFDGFTRLDGDKVKILAERSMVTEKKVGKGISMRGRMRSPRYRGKLSTIEEGNE</sequence>
<name>A0A8K0MUP9_COCNU</name>
<evidence type="ECO:0000313" key="1">
    <source>
        <dbReference type="EMBL" id="KAG1326818.1"/>
    </source>
</evidence>
<dbReference type="Proteomes" id="UP000797356">
    <property type="component" value="Chromosome 1"/>
</dbReference>
<comment type="caution">
    <text evidence="1">The sequence shown here is derived from an EMBL/GenBank/DDBJ whole genome shotgun (WGS) entry which is preliminary data.</text>
</comment>
<gene>
    <name evidence="1" type="ORF">COCNU_01G007520</name>
</gene>